<gene>
    <name evidence="2" type="ORF">EWV80_22425</name>
</gene>
<proteinExistence type="predicted"/>
<accession>A0A552D4Y7</accession>
<feature type="region of interest" description="Disordered" evidence="1">
    <location>
        <begin position="60"/>
        <end position="86"/>
    </location>
</feature>
<reference evidence="2 3" key="1">
    <citation type="submission" date="2019-01" db="EMBL/GenBank/DDBJ databases">
        <title>Coherence of Microcystis species and biogeography revealed through population genomics.</title>
        <authorList>
            <person name="Perez-Carrascal O.M."/>
            <person name="Terrat Y."/>
            <person name="Giani A."/>
            <person name="Fortin N."/>
            <person name="Tromas N."/>
            <person name="Shapiro B.J."/>
        </authorList>
    </citation>
    <scope>NUCLEOTIDE SEQUENCE [LARGE SCALE GENOMIC DNA]</scope>
    <source>
        <strain evidence="2">Ma_QC_B_20070730_S2</strain>
    </source>
</reference>
<comment type="caution">
    <text evidence="2">The sequence shown here is derived from an EMBL/GenBank/DDBJ whole genome shotgun (WGS) entry which is preliminary data.</text>
</comment>
<evidence type="ECO:0000256" key="1">
    <source>
        <dbReference type="SAM" id="MobiDB-lite"/>
    </source>
</evidence>
<evidence type="ECO:0000313" key="2">
    <source>
        <dbReference type="EMBL" id="TRU17286.1"/>
    </source>
</evidence>
<dbReference type="EMBL" id="SFBK01000293">
    <property type="protein sequence ID" value="TRU17286.1"/>
    <property type="molecule type" value="Genomic_DNA"/>
</dbReference>
<feature type="compositionally biased region" description="Polar residues" evidence="1">
    <location>
        <begin position="60"/>
        <end position="72"/>
    </location>
</feature>
<sequence>MSQSHDGLGRIPWFAANVFLSLKISGCVHLGTSHFCKSTELGFLKGNYLLKLVITSDFTTQSKPLGGSTPQTPRWGRGAAPKPPAH</sequence>
<organism evidence="2 3">
    <name type="scientific">Microcystis aeruginosa Ma_QC_B_20070730_S2</name>
    <dbReference type="NCBI Taxonomy" id="2486256"/>
    <lineage>
        <taxon>Bacteria</taxon>
        <taxon>Bacillati</taxon>
        <taxon>Cyanobacteriota</taxon>
        <taxon>Cyanophyceae</taxon>
        <taxon>Oscillatoriophycideae</taxon>
        <taxon>Chroococcales</taxon>
        <taxon>Microcystaceae</taxon>
        <taxon>Microcystis</taxon>
    </lineage>
</organism>
<protein>
    <submittedName>
        <fullName evidence="2">Uncharacterized protein</fullName>
    </submittedName>
</protein>
<name>A0A552D4Y7_MICAE</name>
<dbReference type="AlphaFoldDB" id="A0A552D4Y7"/>
<evidence type="ECO:0000313" key="3">
    <source>
        <dbReference type="Proteomes" id="UP000320551"/>
    </source>
</evidence>
<dbReference type="Proteomes" id="UP000320551">
    <property type="component" value="Unassembled WGS sequence"/>
</dbReference>